<gene>
    <name evidence="2" type="ORF">TVAG_494330</name>
</gene>
<sequence length="532" mass="61246">MFCLTLICFSQFLAPPLIEHPIINFVNGIDLKSVIFKLKKVALCVIKDYDHNQRNTELENLFSAAFMLHIATPLAFIKSESYFGDQKHRNIPNPLLIILESGFEVTRLAIPQDQNVLLKQLEALTCEKNEVVSDVKDLPLFLSNLNYTLISQYTDSEQYKSLLYQITEEYGPCDLLFASSNVMDEIAGSNYDFAVYRNSDGVIVPLDKHLSNFPYAFAKNNNVFSESDIMDSDNLTIGIVSKKIDQKIPLGIIFEKLFKDFPDQKIGIITNSTIPFVESFSDHDFNDYLDLVIFNYKQNIYYPTKRIVGVKYGEEWISCAVSIIKEVLKGNKQPEFKSEIIPTRQYFPYINKIVGHNYEEFINNNSTDFKFIVYLKEESEELLDLISNVATKIRANITSMIDFAYIDITKNFVKKLPKLINITNIYIYSNEDNLTYPLLERPSEESLYRFINQYIPALGLNCEKMFQDDAISLIQFYTDNLDGLEIKEKLFIVDYLMSLSNALPSMRVANREQVDESIPDGKRMNLSGHLQP</sequence>
<evidence type="ECO:0000313" key="3">
    <source>
        <dbReference type="Proteomes" id="UP000001542"/>
    </source>
</evidence>
<reference evidence="2" key="1">
    <citation type="submission" date="2006-10" db="EMBL/GenBank/DDBJ databases">
        <authorList>
            <person name="Amadeo P."/>
            <person name="Zhao Q."/>
            <person name="Wortman J."/>
            <person name="Fraser-Liggett C."/>
            <person name="Carlton J."/>
        </authorList>
    </citation>
    <scope>NUCLEOTIDE SEQUENCE</scope>
    <source>
        <strain evidence="2">G3</strain>
    </source>
</reference>
<evidence type="ECO:0000256" key="1">
    <source>
        <dbReference type="SAM" id="SignalP"/>
    </source>
</evidence>
<dbReference type="KEGG" id="tva:4775508"/>
<accession>A2DQ64</accession>
<dbReference type="GO" id="GO:0005783">
    <property type="term" value="C:endoplasmic reticulum"/>
    <property type="evidence" value="ECO:0000318"/>
    <property type="project" value="GO_Central"/>
</dbReference>
<dbReference type="GO" id="GO:0034976">
    <property type="term" value="P:response to endoplasmic reticulum stress"/>
    <property type="evidence" value="ECO:0000318"/>
    <property type="project" value="GO_Central"/>
</dbReference>
<dbReference type="SMR" id="A2DQ64"/>
<protein>
    <recommendedName>
        <fullName evidence="4">Solute-binding protein family 3/N-terminal domain-containing protein</fullName>
    </recommendedName>
</protein>
<dbReference type="EMBL" id="DS113230">
    <property type="protein sequence ID" value="EAY17491.1"/>
    <property type="molecule type" value="Genomic_DNA"/>
</dbReference>
<keyword evidence="3" id="KW-1185">Reference proteome</keyword>
<feature type="chain" id="PRO_5002643247" description="Solute-binding protein family 3/N-terminal domain-containing protein" evidence="1">
    <location>
        <begin position="19"/>
        <end position="532"/>
    </location>
</feature>
<keyword evidence="1" id="KW-0732">Signal</keyword>
<proteinExistence type="predicted"/>
<dbReference type="VEuPathDB" id="TrichDB:TVAGG3_0385440"/>
<dbReference type="InParanoid" id="A2DQ64"/>
<dbReference type="AlphaFoldDB" id="A2DQ64"/>
<dbReference type="Proteomes" id="UP000001542">
    <property type="component" value="Unassembled WGS sequence"/>
</dbReference>
<feature type="signal peptide" evidence="1">
    <location>
        <begin position="1"/>
        <end position="18"/>
    </location>
</feature>
<dbReference type="SUPFAM" id="SSF52833">
    <property type="entry name" value="Thioredoxin-like"/>
    <property type="match status" value="1"/>
</dbReference>
<evidence type="ECO:0000313" key="2">
    <source>
        <dbReference type="EMBL" id="EAY17491.1"/>
    </source>
</evidence>
<dbReference type="GO" id="GO:0006457">
    <property type="term" value="P:protein folding"/>
    <property type="evidence" value="ECO:0000318"/>
    <property type="project" value="GO_Central"/>
</dbReference>
<name>A2DQ64_TRIV3</name>
<dbReference type="VEuPathDB" id="TrichDB:TVAG_494330"/>
<dbReference type="InterPro" id="IPR036249">
    <property type="entry name" value="Thioredoxin-like_sf"/>
</dbReference>
<reference evidence="2" key="2">
    <citation type="journal article" date="2007" name="Science">
        <title>Draft genome sequence of the sexually transmitted pathogen Trichomonas vaginalis.</title>
        <authorList>
            <person name="Carlton J.M."/>
            <person name="Hirt R.P."/>
            <person name="Silva J.C."/>
            <person name="Delcher A.L."/>
            <person name="Schatz M."/>
            <person name="Zhao Q."/>
            <person name="Wortman J.R."/>
            <person name="Bidwell S.L."/>
            <person name="Alsmark U.C.M."/>
            <person name="Besteiro S."/>
            <person name="Sicheritz-Ponten T."/>
            <person name="Noel C.J."/>
            <person name="Dacks J.B."/>
            <person name="Foster P.G."/>
            <person name="Simillion C."/>
            <person name="Van de Peer Y."/>
            <person name="Miranda-Saavedra D."/>
            <person name="Barton G.J."/>
            <person name="Westrop G.D."/>
            <person name="Mueller S."/>
            <person name="Dessi D."/>
            <person name="Fiori P.L."/>
            <person name="Ren Q."/>
            <person name="Paulsen I."/>
            <person name="Zhang H."/>
            <person name="Bastida-Corcuera F.D."/>
            <person name="Simoes-Barbosa A."/>
            <person name="Brown M.T."/>
            <person name="Hayes R.D."/>
            <person name="Mukherjee M."/>
            <person name="Okumura C.Y."/>
            <person name="Schneider R."/>
            <person name="Smith A.J."/>
            <person name="Vanacova S."/>
            <person name="Villalvazo M."/>
            <person name="Haas B.J."/>
            <person name="Pertea M."/>
            <person name="Feldblyum T.V."/>
            <person name="Utterback T.R."/>
            <person name="Shu C.L."/>
            <person name="Osoegawa K."/>
            <person name="de Jong P.J."/>
            <person name="Hrdy I."/>
            <person name="Horvathova L."/>
            <person name="Zubacova Z."/>
            <person name="Dolezal P."/>
            <person name="Malik S.B."/>
            <person name="Logsdon J.M. Jr."/>
            <person name="Henze K."/>
            <person name="Gupta A."/>
            <person name="Wang C.C."/>
            <person name="Dunne R.L."/>
            <person name="Upcroft J.A."/>
            <person name="Upcroft P."/>
            <person name="White O."/>
            <person name="Salzberg S.L."/>
            <person name="Tang P."/>
            <person name="Chiu C.-H."/>
            <person name="Lee Y.-S."/>
            <person name="Embley T.M."/>
            <person name="Coombs G.H."/>
            <person name="Mottram J.C."/>
            <person name="Tachezy J."/>
            <person name="Fraser-Liggett C.M."/>
            <person name="Johnson P.J."/>
        </authorList>
    </citation>
    <scope>NUCLEOTIDE SEQUENCE [LARGE SCALE GENOMIC DNA]</scope>
    <source>
        <strain evidence="2">G3</strain>
    </source>
</reference>
<dbReference type="RefSeq" id="XP_001329626.1">
    <property type="nucleotide sequence ID" value="XM_001329591.1"/>
</dbReference>
<dbReference type="GO" id="GO:0003756">
    <property type="term" value="F:protein disulfide isomerase activity"/>
    <property type="evidence" value="ECO:0000318"/>
    <property type="project" value="GO_Central"/>
</dbReference>
<organism evidence="2 3">
    <name type="scientific">Trichomonas vaginalis (strain ATCC PRA-98 / G3)</name>
    <dbReference type="NCBI Taxonomy" id="412133"/>
    <lineage>
        <taxon>Eukaryota</taxon>
        <taxon>Metamonada</taxon>
        <taxon>Parabasalia</taxon>
        <taxon>Trichomonadida</taxon>
        <taxon>Trichomonadidae</taxon>
        <taxon>Trichomonas</taxon>
    </lineage>
</organism>
<evidence type="ECO:0008006" key="4">
    <source>
        <dbReference type="Google" id="ProtNLM"/>
    </source>
</evidence>